<feature type="transmembrane region" description="Helical" evidence="1">
    <location>
        <begin position="12"/>
        <end position="33"/>
    </location>
</feature>
<dbReference type="Pfam" id="PF01345">
    <property type="entry name" value="DUF11"/>
    <property type="match status" value="4"/>
</dbReference>
<keyword evidence="4" id="KW-1185">Reference proteome</keyword>
<organism evidence="3 4">
    <name type="scientific">Candidatus Nitronereus thalassa</name>
    <dbReference type="NCBI Taxonomy" id="3020898"/>
    <lineage>
        <taxon>Bacteria</taxon>
        <taxon>Pseudomonadati</taxon>
        <taxon>Nitrospirota</taxon>
        <taxon>Nitrospiria</taxon>
        <taxon>Nitrospirales</taxon>
        <taxon>Nitrospiraceae</taxon>
        <taxon>Candidatus Nitronereus</taxon>
    </lineage>
</organism>
<dbReference type="InterPro" id="IPR001434">
    <property type="entry name" value="OmcB-like_DUF11"/>
</dbReference>
<dbReference type="Proteomes" id="UP001250932">
    <property type="component" value="Unassembled WGS sequence"/>
</dbReference>
<feature type="domain" description="DUF11" evidence="2">
    <location>
        <begin position="626"/>
        <end position="729"/>
    </location>
</feature>
<keyword evidence="1" id="KW-0472">Membrane</keyword>
<name>A0ABU3K7D7_9BACT</name>
<dbReference type="InterPro" id="IPR047589">
    <property type="entry name" value="DUF11_rpt"/>
</dbReference>
<dbReference type="NCBIfam" id="TIGR01451">
    <property type="entry name" value="B_ant_repeat"/>
    <property type="match status" value="4"/>
</dbReference>
<feature type="domain" description="DUF11" evidence="2">
    <location>
        <begin position="400"/>
        <end position="489"/>
    </location>
</feature>
<dbReference type="PANTHER" id="PTHR34819">
    <property type="entry name" value="LARGE CYSTEINE-RICH PERIPLASMIC PROTEIN OMCB"/>
    <property type="match status" value="1"/>
</dbReference>
<dbReference type="PROSITE" id="PS51257">
    <property type="entry name" value="PROKAR_LIPOPROTEIN"/>
    <property type="match status" value="1"/>
</dbReference>
<dbReference type="RefSeq" id="WP_313832657.1">
    <property type="nucleotide sequence ID" value="NZ_JAQOUE010000001.1"/>
</dbReference>
<protein>
    <recommendedName>
        <fullName evidence="2">DUF11 domain-containing protein</fullName>
    </recommendedName>
</protein>
<reference evidence="3 4" key="1">
    <citation type="journal article" date="2023" name="ISME J.">
        <title>Cultivation and genomic characterization of novel and ubiquitous marine nitrite-oxidizing bacteria from the Nitrospirales.</title>
        <authorList>
            <person name="Mueller A.J."/>
            <person name="Daebeler A."/>
            <person name="Herbold C.W."/>
            <person name="Kirkegaard R.H."/>
            <person name="Daims H."/>
        </authorList>
    </citation>
    <scope>NUCLEOTIDE SEQUENCE [LARGE SCALE GENOMIC DNA]</scope>
    <source>
        <strain evidence="3 4">EB</strain>
    </source>
</reference>
<feature type="domain" description="DUF11" evidence="2">
    <location>
        <begin position="516"/>
        <end position="603"/>
    </location>
</feature>
<evidence type="ECO:0000259" key="2">
    <source>
        <dbReference type="Pfam" id="PF01345"/>
    </source>
</evidence>
<comment type="caution">
    <text evidence="3">The sequence shown here is derived from an EMBL/GenBank/DDBJ whole genome shotgun (WGS) entry which is preliminary data.</text>
</comment>
<proteinExistence type="predicted"/>
<dbReference type="PANTHER" id="PTHR34819:SF3">
    <property type="entry name" value="CELL SURFACE PROTEIN"/>
    <property type="match status" value="1"/>
</dbReference>
<dbReference type="Gene3D" id="2.60.40.10">
    <property type="entry name" value="Immunoglobulins"/>
    <property type="match status" value="6"/>
</dbReference>
<dbReference type="EMBL" id="JAQOUE010000001">
    <property type="protein sequence ID" value="MDT7042279.1"/>
    <property type="molecule type" value="Genomic_DNA"/>
</dbReference>
<dbReference type="InterPro" id="IPR008964">
    <property type="entry name" value="Invasin/intimin_cell_adhesion"/>
</dbReference>
<dbReference type="InterPro" id="IPR013783">
    <property type="entry name" value="Ig-like_fold"/>
</dbReference>
<keyword evidence="1" id="KW-1133">Transmembrane helix</keyword>
<feature type="domain" description="DUF11" evidence="2">
    <location>
        <begin position="297"/>
        <end position="385"/>
    </location>
</feature>
<sequence>MNRGHWLGFCSVQNWLVCIIFIFLIQGCTGLQYGDHVSKFGRPLSEPTSPPASITIEPEQHTRPIKTQSTFTAIVKDAQGKPLNGAIVEWTLARAKGAVGDIIDIGQDPLKQALRVNNTYAIGGTNRQGESTITLTSVQEGSTHLIAIVSNLKEQRHHQAFAVMHWLDAEWDFPLDAAQKVGTTRNMAVTVMKASNGAPLEGYQVKWNVTSGPEAYFEESRQSEAIAETDAQGVARVTLAQQTPGPGENTVQITVVKPETPDRDCCPAVSGIIAKGLSKTTWMAPSITLEQQCPSALILGDTAEFPITLTNSSQVNASNVVLRHTIPAGMEFVGSNPQAQQVGNSLTWNLTDLAAQTSRQVILHMKAKASGTYVNEVVVEANDGVHSQSMCSATVGEPILSLTQTCPSTVLVGERSEFHVTITNTGTGVAKDLQLTDRVPNGMSHASGQPEVTRKIDSLAAGSTVTEVFTFTANQPGAASNVVQVTGSRNLQEQVSCDLTIEQPSMSLKMTGPENRFLGTTATYSLEVTNTGTAPTTGVVVHDTLPSGFTFESANPPGNHLPNTNNVSWNLGTMAPGETKTFQVTGRANTSGRQCNIATVQTERGLKERAEVCTSVEGVAALLLEVTDSPDPVEIGTQTSYSILVTNQGTANATNIKIAATIPDGMEYVSSSGSTARLVVLGKLVDFDPIPTLRPKENLVFTVTVKGVQPGDLRFRVEMNADQLTSPVLEEESTKLYQ</sequence>
<keyword evidence="1" id="KW-0812">Transmembrane</keyword>
<accession>A0ABU3K7D7</accession>
<dbReference type="InterPro" id="IPR051172">
    <property type="entry name" value="Chlamydia_OmcB"/>
</dbReference>
<gene>
    <name evidence="3" type="ORF">PPG34_07935</name>
</gene>
<evidence type="ECO:0000313" key="3">
    <source>
        <dbReference type="EMBL" id="MDT7042279.1"/>
    </source>
</evidence>
<evidence type="ECO:0000256" key="1">
    <source>
        <dbReference type="SAM" id="Phobius"/>
    </source>
</evidence>
<evidence type="ECO:0000313" key="4">
    <source>
        <dbReference type="Proteomes" id="UP001250932"/>
    </source>
</evidence>
<dbReference type="SUPFAM" id="SSF49373">
    <property type="entry name" value="Invasin/intimin cell-adhesion fragments"/>
    <property type="match status" value="2"/>
</dbReference>